<dbReference type="InterPro" id="IPR024083">
    <property type="entry name" value="Fumarase/histidase_N"/>
</dbReference>
<dbReference type="NCBIfam" id="TIGR02426">
    <property type="entry name" value="protocat_pcaB"/>
    <property type="match status" value="1"/>
</dbReference>
<dbReference type="Pfam" id="PF00206">
    <property type="entry name" value="Lyase_1"/>
    <property type="match status" value="1"/>
</dbReference>
<dbReference type="PROSITE" id="PS00163">
    <property type="entry name" value="FUMARATE_LYASES"/>
    <property type="match status" value="1"/>
</dbReference>
<dbReference type="InterPro" id="IPR008948">
    <property type="entry name" value="L-Aspartase-like"/>
</dbReference>
<dbReference type="EC" id="5.5.1.2" evidence="2"/>
<dbReference type="AlphaFoldDB" id="A0A975G4Y4"/>
<evidence type="ECO:0000256" key="2">
    <source>
        <dbReference type="NCBIfam" id="TIGR02426"/>
    </source>
</evidence>
<dbReference type="GO" id="GO:0019619">
    <property type="term" value="P:3,4-dihydroxybenzoate catabolic process"/>
    <property type="evidence" value="ECO:0007669"/>
    <property type="project" value="InterPro"/>
</dbReference>
<protein>
    <recommendedName>
        <fullName evidence="2">3-carboxy-cis,cis-muconate cycloisomerase</fullName>
        <ecNumber evidence="2">5.5.1.2</ecNumber>
    </recommendedName>
</protein>
<dbReference type="Proteomes" id="UP000676409">
    <property type="component" value="Chromosome"/>
</dbReference>
<dbReference type="SUPFAM" id="SSF48557">
    <property type="entry name" value="L-aspartase-like"/>
    <property type="match status" value="1"/>
</dbReference>
<organism evidence="4 5">
    <name type="scientific">Phenylobacterium montanum</name>
    <dbReference type="NCBI Taxonomy" id="2823693"/>
    <lineage>
        <taxon>Bacteria</taxon>
        <taxon>Pseudomonadati</taxon>
        <taxon>Pseudomonadota</taxon>
        <taxon>Alphaproteobacteria</taxon>
        <taxon>Caulobacterales</taxon>
        <taxon>Caulobacteraceae</taxon>
        <taxon>Phenylobacterium</taxon>
    </lineage>
</organism>
<dbReference type="PRINTS" id="PR00149">
    <property type="entry name" value="FUMRATELYASE"/>
</dbReference>
<dbReference type="PANTHER" id="PTHR43172">
    <property type="entry name" value="ADENYLOSUCCINATE LYASE"/>
    <property type="match status" value="1"/>
</dbReference>
<evidence type="ECO:0000313" key="5">
    <source>
        <dbReference type="Proteomes" id="UP000676409"/>
    </source>
</evidence>
<dbReference type="PRINTS" id="PR00145">
    <property type="entry name" value="ARGSUCLYASE"/>
</dbReference>
<dbReference type="PANTHER" id="PTHR43172:SF2">
    <property type="entry name" value="ADENYLOSUCCINATE LYASE C-TERMINAL DOMAIN-CONTAINING PROTEIN"/>
    <property type="match status" value="1"/>
</dbReference>
<dbReference type="Gene3D" id="1.10.275.10">
    <property type="entry name" value="Fumarase/aspartase (N-terminal domain)"/>
    <property type="match status" value="1"/>
</dbReference>
<evidence type="ECO:0000259" key="3">
    <source>
        <dbReference type="Pfam" id="PF00206"/>
    </source>
</evidence>
<reference evidence="4" key="1">
    <citation type="submission" date="2021-04" db="EMBL/GenBank/DDBJ databases">
        <title>The complete genome sequence of Caulobacter sp. S6.</title>
        <authorList>
            <person name="Tang Y."/>
            <person name="Ouyang W."/>
            <person name="Liu Q."/>
            <person name="Huang B."/>
            <person name="Guo Z."/>
            <person name="Lei P."/>
        </authorList>
    </citation>
    <scope>NUCLEOTIDE SEQUENCE</scope>
    <source>
        <strain evidence="4">S6</strain>
    </source>
</reference>
<dbReference type="EMBL" id="CP073078">
    <property type="protein sequence ID" value="QUD90668.1"/>
    <property type="molecule type" value="Genomic_DNA"/>
</dbReference>
<dbReference type="GO" id="GO:0016829">
    <property type="term" value="F:lyase activity"/>
    <property type="evidence" value="ECO:0007669"/>
    <property type="project" value="UniProtKB-ARBA"/>
</dbReference>
<evidence type="ECO:0000313" key="4">
    <source>
        <dbReference type="EMBL" id="QUD90668.1"/>
    </source>
</evidence>
<comment type="similarity">
    <text evidence="1">Belongs to the class-II fumarase/aspartase family.</text>
</comment>
<evidence type="ECO:0000256" key="1">
    <source>
        <dbReference type="ARBA" id="ARBA00034772"/>
    </source>
</evidence>
<keyword evidence="4" id="KW-0413">Isomerase</keyword>
<keyword evidence="5" id="KW-1185">Reference proteome</keyword>
<dbReference type="Gene3D" id="1.20.200.10">
    <property type="entry name" value="Fumarase/aspartase (Central domain)"/>
    <property type="match status" value="1"/>
</dbReference>
<sequence>MASLLRDRPATTPAMLAALGDETLLRAALAFEAALARAEAAEGLIPATAAEAIAEVCAGAVFDIAELAEEAAHAGTLAIPLVARLRGLLAERDPAASQLVHKGATSQDLADTALMLQARAGSDLVLAQARNLTHALADLAETHAETPMLGRTLLQGALPITFGLKAAGWLVGVDGARRRFEREAAHALQLQLGGAAGTLAGLELAVTDRMAAQLGLKAPPLPWHANREGMAGLAAALAIQVGEVGKIARDLSLLAQNEVAEAFEPRVAGRGGSSAMAHKRNPTGCQVALSAATRAPGLVAGILAGLPQEHERGLGGWQAEAPALASLFELADGALTAITPVIQGLEVDTEAMARNLAAARVGHDVGQSVTLVRRALDHYRKEA</sequence>
<feature type="domain" description="Fumarate lyase N-terminal" evidence="3">
    <location>
        <begin position="11"/>
        <end position="297"/>
    </location>
</feature>
<dbReference type="InterPro" id="IPR000362">
    <property type="entry name" value="Fumarate_lyase_fam"/>
</dbReference>
<name>A0A975G4Y4_9CAUL</name>
<accession>A0A975G4Y4</accession>
<dbReference type="GO" id="GO:0047472">
    <property type="term" value="F:3-carboxy-cis,cis-muconate cycloisomerase activity"/>
    <property type="evidence" value="ECO:0007669"/>
    <property type="project" value="UniProtKB-UniRule"/>
</dbReference>
<dbReference type="InterPro" id="IPR020557">
    <property type="entry name" value="Fumarate_lyase_CS"/>
</dbReference>
<proteinExistence type="inferred from homology"/>
<gene>
    <name evidence="4" type="primary">pcaB</name>
    <name evidence="4" type="ORF">KCG34_04700</name>
</gene>
<dbReference type="InterPro" id="IPR012789">
    <property type="entry name" value="Protocat_PcaB-like"/>
</dbReference>
<dbReference type="KEGG" id="caul:KCG34_04700"/>
<dbReference type="InterPro" id="IPR022761">
    <property type="entry name" value="Fumarate_lyase_N"/>
</dbReference>